<evidence type="ECO:0000313" key="3">
    <source>
        <dbReference type="Proteomes" id="UP000069902"/>
    </source>
</evidence>
<name>A0A0U5JE76_9BACT</name>
<evidence type="ECO:0000313" key="2">
    <source>
        <dbReference type="EMBL" id="CUI16687.1"/>
    </source>
</evidence>
<feature type="compositionally biased region" description="Polar residues" evidence="1">
    <location>
        <begin position="121"/>
        <end position="130"/>
    </location>
</feature>
<proteinExistence type="predicted"/>
<gene>
    <name evidence="2" type="ORF">PNK_1070</name>
</gene>
<feature type="region of interest" description="Disordered" evidence="1">
    <location>
        <begin position="52"/>
        <end position="76"/>
    </location>
</feature>
<protein>
    <submittedName>
        <fullName evidence="2">Uncharacterized protein</fullName>
    </submittedName>
</protein>
<accession>A0A0U5JE76</accession>
<dbReference type="RefSeq" id="WP_059060750.1">
    <property type="nucleotide sequence ID" value="NZ_LN879502.1"/>
</dbReference>
<dbReference type="Proteomes" id="UP000069902">
    <property type="component" value="Chromosome cPNK"/>
</dbReference>
<sequence length="130" mass="14899">MYDYPGPETAYYSEAPSNPCAKSLSQKGLNEQGWIVYGESQDTFLQESETLMCKSPKPEESSSQPSEPKEKVEPHKLQAIIPDYLLKKIQEHHEKEASSPSVIEQDRRNREESEKLRQQRIDQSSPSEES</sequence>
<feature type="region of interest" description="Disordered" evidence="1">
    <location>
        <begin position="89"/>
        <end position="130"/>
    </location>
</feature>
<dbReference type="KEGG" id="pnl:PNK_1070"/>
<feature type="compositionally biased region" description="Basic and acidic residues" evidence="1">
    <location>
        <begin position="67"/>
        <end position="76"/>
    </location>
</feature>
<evidence type="ECO:0000256" key="1">
    <source>
        <dbReference type="SAM" id="MobiDB-lite"/>
    </source>
</evidence>
<dbReference type="InParanoid" id="A0A0U5JE76"/>
<dbReference type="AlphaFoldDB" id="A0A0U5JE76"/>
<keyword evidence="3" id="KW-1185">Reference proteome</keyword>
<dbReference type="EMBL" id="LN879502">
    <property type="protein sequence ID" value="CUI16687.1"/>
    <property type="molecule type" value="Genomic_DNA"/>
</dbReference>
<organism evidence="2 3">
    <name type="scientific">Candidatus Protochlamydia naegleriophila</name>
    <dbReference type="NCBI Taxonomy" id="389348"/>
    <lineage>
        <taxon>Bacteria</taxon>
        <taxon>Pseudomonadati</taxon>
        <taxon>Chlamydiota</taxon>
        <taxon>Chlamydiia</taxon>
        <taxon>Parachlamydiales</taxon>
        <taxon>Parachlamydiaceae</taxon>
        <taxon>Candidatus Protochlamydia</taxon>
    </lineage>
</organism>
<feature type="compositionally biased region" description="Basic and acidic residues" evidence="1">
    <location>
        <begin position="104"/>
        <end position="120"/>
    </location>
</feature>
<feature type="region of interest" description="Disordered" evidence="1">
    <location>
        <begin position="1"/>
        <end position="25"/>
    </location>
</feature>
<dbReference type="PATRIC" id="fig|389348.3.peg.1181"/>
<reference evidence="3" key="1">
    <citation type="submission" date="2015-09" db="EMBL/GenBank/DDBJ databases">
        <authorList>
            <person name="Bertelli C."/>
        </authorList>
    </citation>
    <scope>NUCLEOTIDE SEQUENCE [LARGE SCALE GENOMIC DNA]</scope>
    <source>
        <strain evidence="3">KNic</strain>
    </source>
</reference>
<dbReference type="STRING" id="389348.PNK_1070"/>